<reference evidence="3 4" key="1">
    <citation type="submission" date="2018-12" db="EMBL/GenBank/DDBJ databases">
        <authorList>
            <person name="Li A."/>
            <person name="Zhang M."/>
            <person name="Zhu H."/>
        </authorList>
    </citation>
    <scope>NUCLEOTIDE SEQUENCE [LARGE SCALE GENOMIC DNA]</scope>
    <source>
        <strain evidence="3 4">R04H25</strain>
    </source>
</reference>
<gene>
    <name evidence="3" type="ORF">EGC76_07455</name>
</gene>
<evidence type="ECO:0000259" key="2">
    <source>
        <dbReference type="Pfam" id="PF00266"/>
    </source>
</evidence>
<keyword evidence="1" id="KW-0663">Pyridoxal phosphate</keyword>
<dbReference type="InterPro" id="IPR015422">
    <property type="entry name" value="PyrdxlP-dep_Trfase_small"/>
</dbReference>
<dbReference type="SUPFAM" id="SSF53383">
    <property type="entry name" value="PLP-dependent transferases"/>
    <property type="match status" value="1"/>
</dbReference>
<dbReference type="EMBL" id="RSFE01000005">
    <property type="protein sequence ID" value="RWU09459.1"/>
    <property type="molecule type" value="Genomic_DNA"/>
</dbReference>
<dbReference type="PANTHER" id="PTHR43092">
    <property type="entry name" value="L-CYSTEINE DESULFHYDRASE"/>
    <property type="match status" value="1"/>
</dbReference>
<comment type="caution">
    <text evidence="3">The sequence shown here is derived from an EMBL/GenBank/DDBJ whole genome shotgun (WGS) entry which is preliminary data.</text>
</comment>
<evidence type="ECO:0000313" key="4">
    <source>
        <dbReference type="Proteomes" id="UP000288789"/>
    </source>
</evidence>
<keyword evidence="3" id="KW-0032">Aminotransferase</keyword>
<dbReference type="Pfam" id="PF00266">
    <property type="entry name" value="Aminotran_5"/>
    <property type="match status" value="1"/>
</dbReference>
<dbReference type="Gene3D" id="3.40.640.10">
    <property type="entry name" value="Type I PLP-dependent aspartate aminotransferase-like (Major domain)"/>
    <property type="match status" value="1"/>
</dbReference>
<organism evidence="3 4">
    <name type="scientific">Pseudidiomarina gelatinasegens</name>
    <dbReference type="NCBI Taxonomy" id="2487740"/>
    <lineage>
        <taxon>Bacteria</taxon>
        <taxon>Pseudomonadati</taxon>
        <taxon>Pseudomonadota</taxon>
        <taxon>Gammaproteobacteria</taxon>
        <taxon>Alteromonadales</taxon>
        <taxon>Idiomarinaceae</taxon>
        <taxon>Pseudidiomarina</taxon>
    </lineage>
</organism>
<dbReference type="AlphaFoldDB" id="A0A443YZ06"/>
<dbReference type="GO" id="GO:0008483">
    <property type="term" value="F:transaminase activity"/>
    <property type="evidence" value="ECO:0007669"/>
    <property type="project" value="UniProtKB-KW"/>
</dbReference>
<sequence length="163" mass="17796">MNFDLNDLGADFVGFNLHKWMGAPLGAGVMYIKSTRLADIAPASGDNVWLQEQAASHNDRGFTYKRIHTGTFNYAAWLSVPTALAYRDTIGAELIAARLRYLRHYWTSQVGSHVQVIGSQHVDNFAGIGAFRLNGLAAGSCLRITPALFTSTAELDTLLHALT</sequence>
<dbReference type="Proteomes" id="UP000288789">
    <property type="component" value="Unassembled WGS sequence"/>
</dbReference>
<feature type="domain" description="Aminotransferase class V" evidence="2">
    <location>
        <begin position="1"/>
        <end position="137"/>
    </location>
</feature>
<dbReference type="InterPro" id="IPR015421">
    <property type="entry name" value="PyrdxlP-dep_Trfase_major"/>
</dbReference>
<dbReference type="Gene3D" id="3.90.1150.10">
    <property type="entry name" value="Aspartate Aminotransferase, domain 1"/>
    <property type="match status" value="1"/>
</dbReference>
<accession>A0A443YZ06</accession>
<keyword evidence="4" id="KW-1185">Reference proteome</keyword>
<name>A0A443YZ06_9GAMM</name>
<dbReference type="InterPro" id="IPR000192">
    <property type="entry name" value="Aminotrans_V_dom"/>
</dbReference>
<protein>
    <submittedName>
        <fullName evidence="3">Aminotransferase class V-fold PLP-dependent enzyme</fullName>
    </submittedName>
</protein>
<dbReference type="PANTHER" id="PTHR43092:SF6">
    <property type="entry name" value="BLR1280 PROTEIN"/>
    <property type="match status" value="1"/>
</dbReference>
<proteinExistence type="predicted"/>
<dbReference type="InterPro" id="IPR015424">
    <property type="entry name" value="PyrdxlP-dep_Trfase"/>
</dbReference>
<evidence type="ECO:0000256" key="1">
    <source>
        <dbReference type="ARBA" id="ARBA00022898"/>
    </source>
</evidence>
<evidence type="ECO:0000313" key="3">
    <source>
        <dbReference type="EMBL" id="RWU09459.1"/>
    </source>
</evidence>
<keyword evidence="3" id="KW-0808">Transferase</keyword>
<dbReference type="OrthoDB" id="9764293at2"/>